<sequence length="291" mass="32363">MNSLGFMSYVYMGWSAEAMAEHAAELGLTQIQLDPKQKLQVMDDEPFSPARIERIRRIFESRGIGIAGLSGYTNLMNPNLEKREEKLKQLEQMIDLCPAYGTRYIATETGSLHPTNAWRDCEENRSEQAWEELIAIVDRLRGRAVKNGGVLLVEGFVNNVLASTGQALRMLERLGADGLAFVMDPFNYLTQEALTRQHEAMAAMFEQIGGYCPIAHAKDALYSEDGFTTPRVGAGQADWNVYAALLTERLPDVPLILEHAKPEEAAECMRLIRSAFDKAKPGKEVSGGYVS</sequence>
<dbReference type="Proteomes" id="UP001589776">
    <property type="component" value="Unassembled WGS sequence"/>
</dbReference>
<keyword evidence="2" id="KW-0413">Isomerase</keyword>
<organism evidence="2 3">
    <name type="scientific">Paenibacillus chartarius</name>
    <dbReference type="NCBI Taxonomy" id="747481"/>
    <lineage>
        <taxon>Bacteria</taxon>
        <taxon>Bacillati</taxon>
        <taxon>Bacillota</taxon>
        <taxon>Bacilli</taxon>
        <taxon>Bacillales</taxon>
        <taxon>Paenibacillaceae</taxon>
        <taxon>Paenibacillus</taxon>
    </lineage>
</organism>
<dbReference type="SUPFAM" id="SSF51658">
    <property type="entry name" value="Xylose isomerase-like"/>
    <property type="match status" value="1"/>
</dbReference>
<dbReference type="PANTHER" id="PTHR12110">
    <property type="entry name" value="HYDROXYPYRUVATE ISOMERASE"/>
    <property type="match status" value="1"/>
</dbReference>
<proteinExistence type="predicted"/>
<evidence type="ECO:0000313" key="2">
    <source>
        <dbReference type="EMBL" id="MFC0210850.1"/>
    </source>
</evidence>
<dbReference type="RefSeq" id="WP_377467361.1">
    <property type="nucleotide sequence ID" value="NZ_JBHLWN010000001.1"/>
</dbReference>
<reference evidence="2 3" key="1">
    <citation type="submission" date="2024-09" db="EMBL/GenBank/DDBJ databases">
        <authorList>
            <person name="Sun Q."/>
            <person name="Mori K."/>
        </authorList>
    </citation>
    <scope>NUCLEOTIDE SEQUENCE [LARGE SCALE GENOMIC DNA]</scope>
    <source>
        <strain evidence="2 3">CCM 7759</strain>
    </source>
</reference>
<dbReference type="Pfam" id="PF01261">
    <property type="entry name" value="AP_endonuc_2"/>
    <property type="match status" value="1"/>
</dbReference>
<evidence type="ECO:0000259" key="1">
    <source>
        <dbReference type="Pfam" id="PF01261"/>
    </source>
</evidence>
<dbReference type="GO" id="GO:0016853">
    <property type="term" value="F:isomerase activity"/>
    <property type="evidence" value="ECO:0007669"/>
    <property type="project" value="UniProtKB-KW"/>
</dbReference>
<keyword evidence="3" id="KW-1185">Reference proteome</keyword>
<dbReference type="InterPro" id="IPR036237">
    <property type="entry name" value="Xyl_isomerase-like_sf"/>
</dbReference>
<protein>
    <submittedName>
        <fullName evidence="2">Sugar phosphate isomerase/epimerase family protein</fullName>
    </submittedName>
</protein>
<accession>A0ABV6DDX1</accession>
<name>A0ABV6DDX1_9BACL</name>
<evidence type="ECO:0000313" key="3">
    <source>
        <dbReference type="Proteomes" id="UP001589776"/>
    </source>
</evidence>
<feature type="domain" description="Xylose isomerase-like TIM barrel" evidence="1">
    <location>
        <begin position="21"/>
        <end position="273"/>
    </location>
</feature>
<dbReference type="InterPro" id="IPR013022">
    <property type="entry name" value="Xyl_isomerase-like_TIM-brl"/>
</dbReference>
<dbReference type="InterPro" id="IPR050312">
    <property type="entry name" value="IolE/XylAMocC-like"/>
</dbReference>
<comment type="caution">
    <text evidence="2">The sequence shown here is derived from an EMBL/GenBank/DDBJ whole genome shotgun (WGS) entry which is preliminary data.</text>
</comment>
<dbReference type="EMBL" id="JBHLWN010000001">
    <property type="protein sequence ID" value="MFC0210850.1"/>
    <property type="molecule type" value="Genomic_DNA"/>
</dbReference>
<dbReference type="PANTHER" id="PTHR12110:SF21">
    <property type="entry name" value="XYLOSE ISOMERASE-LIKE TIM BARREL DOMAIN-CONTAINING PROTEIN"/>
    <property type="match status" value="1"/>
</dbReference>
<gene>
    <name evidence="2" type="ORF">ACFFK0_00045</name>
</gene>
<dbReference type="Gene3D" id="3.20.20.150">
    <property type="entry name" value="Divalent-metal-dependent TIM barrel enzymes"/>
    <property type="match status" value="1"/>
</dbReference>